<evidence type="ECO:0000313" key="17">
    <source>
        <dbReference type="EMBL" id="MRU15532.1"/>
    </source>
</evidence>
<dbReference type="InterPro" id="IPR043130">
    <property type="entry name" value="CDP-OH_PTrfase_TM_dom"/>
</dbReference>
<dbReference type="GO" id="GO:0008654">
    <property type="term" value="P:phospholipid biosynthetic process"/>
    <property type="evidence" value="ECO:0007669"/>
    <property type="project" value="UniProtKB-KW"/>
</dbReference>
<evidence type="ECO:0000256" key="12">
    <source>
        <dbReference type="ARBA" id="ARBA00023209"/>
    </source>
</evidence>
<dbReference type="EC" id="2.7.8.8" evidence="4"/>
<reference evidence="17 18" key="1">
    <citation type="submission" date="2019-05" db="EMBL/GenBank/DDBJ databases">
        <title>Roseovarius bejariae sp. nov., a moderately halophylic bacterium isolated from a saline soil in Rambla Salada (Murcia).</title>
        <authorList>
            <person name="Castro D.J."/>
            <person name="Gomez-Altuve A."/>
            <person name="Reina J.C."/>
            <person name="Rodriguez M."/>
            <person name="Sampedro I."/>
            <person name="Llamas I."/>
            <person name="Martinez-Checa F."/>
        </authorList>
    </citation>
    <scope>NUCLEOTIDE SEQUENCE [LARGE SCALE GENOMIC DNA]</scope>
    <source>
        <strain evidence="17 18">A21</strain>
    </source>
</reference>
<evidence type="ECO:0000256" key="16">
    <source>
        <dbReference type="SAM" id="Phobius"/>
    </source>
</evidence>
<comment type="caution">
    <text evidence="17">The sequence shown here is derived from an EMBL/GenBank/DDBJ whole genome shotgun (WGS) entry which is preliminary data.</text>
</comment>
<evidence type="ECO:0000256" key="5">
    <source>
        <dbReference type="ARBA" id="ARBA00017171"/>
    </source>
</evidence>
<proteinExistence type="inferred from homology"/>
<dbReference type="PANTHER" id="PTHR14269:SF61">
    <property type="entry name" value="CDP-DIACYLGLYCEROL--SERINE O-PHOSPHATIDYLTRANSFERASE"/>
    <property type="match status" value="1"/>
</dbReference>
<evidence type="ECO:0000256" key="11">
    <source>
        <dbReference type="ARBA" id="ARBA00023136"/>
    </source>
</evidence>
<dbReference type="InterPro" id="IPR000462">
    <property type="entry name" value="CDP-OH_P_trans"/>
</dbReference>
<keyword evidence="11 16" id="KW-0472">Membrane</keyword>
<keyword evidence="18" id="KW-1185">Reference proteome</keyword>
<sequence length="250" mass="26779">MSDYRDKPESLSPFVRVLPNAVTLAAICAGLTAMRSAIQDHHTAAVLLVLFAAVLDGLDGRLARRVGCDSELGAELDSLADAINFGVAPALILYFWALEGMGAFGWSTVLVFALCCVIRLARFNVSSRQDTSGECNVHFTGVPAPAGAFLALAPMFLSFSFADKPVLPGVVICLYMLFIGLLMISRIPTVSLKAFKISPENKAVLISGVILLIVSLVMFEWVTLVAIAAVYLAMVIKSMLTPGLHTEENE</sequence>
<keyword evidence="7 15" id="KW-0808">Transferase</keyword>
<dbReference type="NCBIfam" id="TIGR00473">
    <property type="entry name" value="pssA"/>
    <property type="match status" value="1"/>
</dbReference>
<dbReference type="PANTHER" id="PTHR14269">
    <property type="entry name" value="CDP-DIACYLGLYCEROL--GLYCEROL-3-PHOSPHATE 3-PHOSPHATIDYLTRANSFERASE-RELATED"/>
    <property type="match status" value="1"/>
</dbReference>
<dbReference type="EMBL" id="SZWE01000001">
    <property type="protein sequence ID" value="MRU15532.1"/>
    <property type="molecule type" value="Genomic_DNA"/>
</dbReference>
<dbReference type="InterPro" id="IPR048254">
    <property type="entry name" value="CDP_ALCOHOL_P_TRANSF_CS"/>
</dbReference>
<keyword evidence="13" id="KW-1208">Phospholipid metabolism</keyword>
<evidence type="ECO:0000256" key="1">
    <source>
        <dbReference type="ARBA" id="ARBA00000287"/>
    </source>
</evidence>
<dbReference type="PROSITE" id="PS00379">
    <property type="entry name" value="CDP_ALCOHOL_P_TRANSF"/>
    <property type="match status" value="1"/>
</dbReference>
<evidence type="ECO:0000256" key="2">
    <source>
        <dbReference type="ARBA" id="ARBA00004127"/>
    </source>
</evidence>
<evidence type="ECO:0000256" key="14">
    <source>
        <dbReference type="ARBA" id="ARBA00032361"/>
    </source>
</evidence>
<feature type="transmembrane region" description="Helical" evidence="16">
    <location>
        <begin position="166"/>
        <end position="184"/>
    </location>
</feature>
<comment type="subcellular location">
    <subcellularLocation>
        <location evidence="2">Endomembrane system</location>
        <topology evidence="2">Multi-pass membrane protein</topology>
    </subcellularLocation>
</comment>
<organism evidence="17 18">
    <name type="scientific">Roseovarius bejariae</name>
    <dbReference type="NCBI Taxonomy" id="2576383"/>
    <lineage>
        <taxon>Bacteria</taxon>
        <taxon>Pseudomonadati</taxon>
        <taxon>Pseudomonadota</taxon>
        <taxon>Alphaproteobacteria</taxon>
        <taxon>Rhodobacterales</taxon>
        <taxon>Roseobacteraceae</taxon>
        <taxon>Roseovarius</taxon>
    </lineage>
</organism>
<evidence type="ECO:0000256" key="13">
    <source>
        <dbReference type="ARBA" id="ARBA00023264"/>
    </source>
</evidence>
<evidence type="ECO:0000256" key="15">
    <source>
        <dbReference type="RuleBase" id="RU003750"/>
    </source>
</evidence>
<evidence type="ECO:0000313" key="18">
    <source>
        <dbReference type="Proteomes" id="UP000564704"/>
    </source>
</evidence>
<protein>
    <recommendedName>
        <fullName evidence="5">CDP-diacylglycerol--serine O-phosphatidyltransferase</fullName>
        <ecNumber evidence="4">2.7.8.8</ecNumber>
    </recommendedName>
    <alternativeName>
        <fullName evidence="14">Phosphatidylserine synthase</fullName>
    </alternativeName>
</protein>
<dbReference type="InterPro" id="IPR050324">
    <property type="entry name" value="CDP-alcohol_PTase-I"/>
</dbReference>
<feature type="transmembrane region" description="Helical" evidence="16">
    <location>
        <begin position="204"/>
        <end position="234"/>
    </location>
</feature>
<dbReference type="OrthoDB" id="9777147at2"/>
<dbReference type="RefSeq" id="WP_154150907.1">
    <property type="nucleotide sequence ID" value="NZ_SZWE01000001.1"/>
</dbReference>
<feature type="transmembrane region" description="Helical" evidence="16">
    <location>
        <begin position="142"/>
        <end position="160"/>
    </location>
</feature>
<keyword evidence="6" id="KW-0444">Lipid biosynthesis</keyword>
<gene>
    <name evidence="17" type="primary">pssA</name>
    <name evidence="17" type="ORF">FDP25_08835</name>
</gene>
<evidence type="ECO:0000256" key="4">
    <source>
        <dbReference type="ARBA" id="ARBA00013174"/>
    </source>
</evidence>
<keyword evidence="12" id="KW-0594">Phospholipid biosynthesis</keyword>
<dbReference type="Gene3D" id="1.20.120.1760">
    <property type="match status" value="1"/>
</dbReference>
<accession>A0A844CLL5</accession>
<feature type="transmembrane region" description="Helical" evidence="16">
    <location>
        <begin position="14"/>
        <end position="35"/>
    </location>
</feature>
<comment type="catalytic activity">
    <reaction evidence="1">
        <text>a CDP-1,2-diacyl-sn-glycerol + L-serine = a 1,2-diacyl-sn-glycero-3-phospho-L-serine + CMP + H(+)</text>
        <dbReference type="Rhea" id="RHEA:16913"/>
        <dbReference type="ChEBI" id="CHEBI:15378"/>
        <dbReference type="ChEBI" id="CHEBI:33384"/>
        <dbReference type="ChEBI" id="CHEBI:57262"/>
        <dbReference type="ChEBI" id="CHEBI:58332"/>
        <dbReference type="ChEBI" id="CHEBI:60377"/>
        <dbReference type="EC" id="2.7.8.8"/>
    </reaction>
</comment>
<evidence type="ECO:0000256" key="7">
    <source>
        <dbReference type="ARBA" id="ARBA00022679"/>
    </source>
</evidence>
<keyword evidence="9 16" id="KW-1133">Transmembrane helix</keyword>
<dbReference type="Pfam" id="PF01066">
    <property type="entry name" value="CDP-OH_P_transf"/>
    <property type="match status" value="1"/>
</dbReference>
<dbReference type="Proteomes" id="UP000564704">
    <property type="component" value="Unassembled WGS sequence"/>
</dbReference>
<keyword evidence="8 16" id="KW-0812">Transmembrane</keyword>
<dbReference type="AlphaFoldDB" id="A0A844CLL5"/>
<dbReference type="GO" id="GO:0003882">
    <property type="term" value="F:CDP-diacylglycerol-serine O-phosphatidyltransferase activity"/>
    <property type="evidence" value="ECO:0007669"/>
    <property type="project" value="UniProtKB-EC"/>
</dbReference>
<evidence type="ECO:0000256" key="9">
    <source>
        <dbReference type="ARBA" id="ARBA00022989"/>
    </source>
</evidence>
<name>A0A844CLL5_9RHOB</name>
<feature type="transmembrane region" description="Helical" evidence="16">
    <location>
        <begin position="103"/>
        <end position="121"/>
    </location>
</feature>
<keyword evidence="10" id="KW-0443">Lipid metabolism</keyword>
<evidence type="ECO:0000256" key="8">
    <source>
        <dbReference type="ARBA" id="ARBA00022692"/>
    </source>
</evidence>
<dbReference type="GO" id="GO:0016020">
    <property type="term" value="C:membrane"/>
    <property type="evidence" value="ECO:0007669"/>
    <property type="project" value="InterPro"/>
</dbReference>
<comment type="similarity">
    <text evidence="3 15">Belongs to the CDP-alcohol phosphatidyltransferase class-I family.</text>
</comment>
<evidence type="ECO:0000256" key="6">
    <source>
        <dbReference type="ARBA" id="ARBA00022516"/>
    </source>
</evidence>
<evidence type="ECO:0000256" key="3">
    <source>
        <dbReference type="ARBA" id="ARBA00010441"/>
    </source>
</evidence>
<dbReference type="InterPro" id="IPR004533">
    <property type="entry name" value="CDP-diaglyc--ser_O-PTrfase"/>
</dbReference>
<dbReference type="GO" id="GO:0012505">
    <property type="term" value="C:endomembrane system"/>
    <property type="evidence" value="ECO:0007669"/>
    <property type="project" value="UniProtKB-SubCell"/>
</dbReference>
<evidence type="ECO:0000256" key="10">
    <source>
        <dbReference type="ARBA" id="ARBA00023098"/>
    </source>
</evidence>